<dbReference type="AlphaFoldDB" id="X0YZ94"/>
<protein>
    <submittedName>
        <fullName evidence="1">Uncharacterized protein</fullName>
    </submittedName>
</protein>
<accession>X0YZ94</accession>
<reference evidence="1" key="1">
    <citation type="journal article" date="2014" name="Front. Microbiol.">
        <title>High frequency of phylogenetically diverse reductive dehalogenase-homologous genes in deep subseafloor sedimentary metagenomes.</title>
        <authorList>
            <person name="Kawai M."/>
            <person name="Futagami T."/>
            <person name="Toyoda A."/>
            <person name="Takaki Y."/>
            <person name="Nishi S."/>
            <person name="Hori S."/>
            <person name="Arai W."/>
            <person name="Tsubouchi T."/>
            <person name="Morono Y."/>
            <person name="Uchiyama I."/>
            <person name="Ito T."/>
            <person name="Fujiyama A."/>
            <person name="Inagaki F."/>
            <person name="Takami H."/>
        </authorList>
    </citation>
    <scope>NUCLEOTIDE SEQUENCE</scope>
    <source>
        <strain evidence="1">Expedition CK06-06</strain>
    </source>
</reference>
<evidence type="ECO:0000313" key="1">
    <source>
        <dbReference type="EMBL" id="GAG53548.1"/>
    </source>
</evidence>
<gene>
    <name evidence="1" type="ORF">S01H1_76366</name>
</gene>
<proteinExistence type="predicted"/>
<sequence length="108" mass="12535">ETALGKEFGWEDYKNRPNREAIIVPYWSSLDMLDFIKEDMAPFKPLLVTMRLFDPSYPVKDKNCPLNDVLTDFLVIPQTNNDMMKDLDKAIKLYPQYENISGCSVSHT</sequence>
<dbReference type="EMBL" id="BARS01051244">
    <property type="protein sequence ID" value="GAG53548.1"/>
    <property type="molecule type" value="Genomic_DNA"/>
</dbReference>
<name>X0YZ94_9ZZZZ</name>
<comment type="caution">
    <text evidence="1">The sequence shown here is derived from an EMBL/GenBank/DDBJ whole genome shotgun (WGS) entry which is preliminary data.</text>
</comment>
<organism evidence="1">
    <name type="scientific">marine sediment metagenome</name>
    <dbReference type="NCBI Taxonomy" id="412755"/>
    <lineage>
        <taxon>unclassified sequences</taxon>
        <taxon>metagenomes</taxon>
        <taxon>ecological metagenomes</taxon>
    </lineage>
</organism>
<feature type="non-terminal residue" evidence="1">
    <location>
        <position position="1"/>
    </location>
</feature>